<evidence type="ECO:0000259" key="18">
    <source>
        <dbReference type="PROSITE" id="PS50975"/>
    </source>
</evidence>
<keyword evidence="16" id="KW-0464">Manganese</keyword>
<sequence length="315" mass="35454">MNFGKVAILCGGYSAERDVSLMSGKAIYKALISKNIDACLFDIKYNNICELKSLGIKRAFISLHGRYGEDGIIQGALELIGIPYTGSGPLTSSLCMNKIITKYIWMQYNLPTPAFTIFNKNTKSDFYKKSFDFPVIVKPASEGSTLGILKAITINDLKHAIDQALLYDKEILIENFIYGRELTVGIINNGINDINILPIIEIITPNNNYDYEHKYFSNETQYFCPASLDKYIYDKIINFCELSYKIFKCEGSVRIDMILDDKNEIWLLEINTVPGMTEHSLLPLAAQASGLSYEDLCIIILSSASCKYNKIINKN</sequence>
<dbReference type="InterPro" id="IPR000291">
    <property type="entry name" value="D-Ala_lig_Van_CS"/>
</dbReference>
<name>A0A3S7JAE7_9PROT</name>
<dbReference type="GO" id="GO:0005737">
    <property type="term" value="C:cytoplasm"/>
    <property type="evidence" value="ECO:0007669"/>
    <property type="project" value="UniProtKB-SubCell"/>
</dbReference>
<feature type="binding site" evidence="16">
    <location>
        <position position="271"/>
    </location>
    <ligand>
        <name>Mg(2+)</name>
        <dbReference type="ChEBI" id="CHEBI:18420"/>
        <label>2</label>
    </ligand>
</feature>
<dbReference type="PROSITE" id="PS00843">
    <property type="entry name" value="DALA_DALA_LIGASE_1"/>
    <property type="match status" value="1"/>
</dbReference>
<dbReference type="Gene3D" id="3.30.470.20">
    <property type="entry name" value="ATP-grasp fold, B domain"/>
    <property type="match status" value="1"/>
</dbReference>
<dbReference type="InterPro" id="IPR011127">
    <property type="entry name" value="Dala_Dala_lig_N"/>
</dbReference>
<feature type="active site" evidence="15">
    <location>
        <position position="16"/>
    </location>
</feature>
<evidence type="ECO:0000256" key="1">
    <source>
        <dbReference type="ARBA" id="ARBA00001936"/>
    </source>
</evidence>
<dbReference type="PANTHER" id="PTHR23132">
    <property type="entry name" value="D-ALANINE--D-ALANINE LIGASE"/>
    <property type="match status" value="1"/>
</dbReference>
<evidence type="ECO:0000256" key="12">
    <source>
        <dbReference type="ARBA" id="ARBA00023316"/>
    </source>
</evidence>
<evidence type="ECO:0000256" key="5">
    <source>
        <dbReference type="ARBA" id="ARBA00012216"/>
    </source>
</evidence>
<evidence type="ECO:0000256" key="16">
    <source>
        <dbReference type="PIRSR" id="PIRSR039102-3"/>
    </source>
</evidence>
<evidence type="ECO:0000256" key="15">
    <source>
        <dbReference type="PIRSR" id="PIRSR039102-1"/>
    </source>
</evidence>
<evidence type="ECO:0000313" key="19">
    <source>
        <dbReference type="EMBL" id="AWD32657.1"/>
    </source>
</evidence>
<protein>
    <recommendedName>
        <fullName evidence="5 14">D-alanine--D-alanine ligase</fullName>
        <ecNumber evidence="5 14">6.3.2.4</ecNumber>
    </recommendedName>
    <alternativeName>
        <fullName evidence="14">D-Ala-D-Ala ligase</fullName>
    </alternativeName>
    <alternativeName>
        <fullName evidence="14">D-alanylalanine synthetase</fullName>
    </alternativeName>
</protein>
<dbReference type="PIRSF" id="PIRSF039102">
    <property type="entry name" value="Ddl/VanB"/>
    <property type="match status" value="1"/>
</dbReference>
<dbReference type="PANTHER" id="PTHR23132:SF23">
    <property type="entry name" value="D-ALANINE--D-ALANINE LIGASE B"/>
    <property type="match status" value="1"/>
</dbReference>
<dbReference type="EMBL" id="CP025628">
    <property type="protein sequence ID" value="AWD32657.1"/>
    <property type="molecule type" value="Genomic_DNA"/>
</dbReference>
<dbReference type="GO" id="GO:0008716">
    <property type="term" value="F:D-alanine-D-alanine ligase activity"/>
    <property type="evidence" value="ECO:0007669"/>
    <property type="project" value="UniProtKB-UniRule"/>
</dbReference>
<keyword evidence="8 17" id="KW-0547">Nucleotide-binding</keyword>
<feature type="active site" evidence="15">
    <location>
        <position position="280"/>
    </location>
</feature>
<dbReference type="GO" id="GO:0009252">
    <property type="term" value="P:peptidoglycan biosynthetic process"/>
    <property type="evidence" value="ECO:0007669"/>
    <property type="project" value="UniProtKB-UniRule"/>
</dbReference>
<feature type="active site" evidence="15">
    <location>
        <position position="144"/>
    </location>
</feature>
<keyword evidence="11 14" id="KW-0573">Peptidoglycan synthesis</keyword>
<dbReference type="GO" id="GO:0005524">
    <property type="term" value="F:ATP binding"/>
    <property type="evidence" value="ECO:0007669"/>
    <property type="project" value="UniProtKB-UniRule"/>
</dbReference>
<dbReference type="GO" id="GO:0046872">
    <property type="term" value="F:metal ion binding"/>
    <property type="evidence" value="ECO:0007669"/>
    <property type="project" value="UniProtKB-KW"/>
</dbReference>
<dbReference type="NCBIfam" id="TIGR01205">
    <property type="entry name" value="D_ala_D_alaTIGR"/>
    <property type="match status" value="1"/>
</dbReference>
<dbReference type="SUPFAM" id="SSF56059">
    <property type="entry name" value="Glutathione synthetase ATP-binding domain-like"/>
    <property type="match status" value="1"/>
</dbReference>
<comment type="catalytic activity">
    <reaction evidence="13 14">
        <text>2 D-alanine + ATP = D-alanyl-D-alanine + ADP + phosphate + H(+)</text>
        <dbReference type="Rhea" id="RHEA:11224"/>
        <dbReference type="ChEBI" id="CHEBI:15378"/>
        <dbReference type="ChEBI" id="CHEBI:30616"/>
        <dbReference type="ChEBI" id="CHEBI:43474"/>
        <dbReference type="ChEBI" id="CHEBI:57416"/>
        <dbReference type="ChEBI" id="CHEBI:57822"/>
        <dbReference type="ChEBI" id="CHEBI:456216"/>
        <dbReference type="EC" id="6.3.2.4"/>
    </reaction>
</comment>
<reference evidence="19 20" key="1">
    <citation type="journal article" date="2018" name="Parasitology">
        <title>The reduced genome of Candidatus Kinetoplastibacterium sorsogonicusi, the endosymbiont of Kentomonas sorsogonicus (Trypanosomatidae): loss of the haem-synthesis pathway.</title>
        <authorList>
            <person name="Silva F.M."/>
            <person name="Kostygov A.Y."/>
            <person name="Spodareva V.V."/>
            <person name="Butenko A."/>
            <person name="Tossou R."/>
            <person name="Lukes J."/>
            <person name="Yurchenko V."/>
            <person name="Alves J.M.P."/>
        </authorList>
    </citation>
    <scope>NUCLEOTIDE SEQUENCE [LARGE SCALE GENOMIC DNA]</scope>
    <source>
        <strain evidence="19 20">MF-08</strain>
    </source>
</reference>
<evidence type="ECO:0000313" key="20">
    <source>
        <dbReference type="Proteomes" id="UP000266796"/>
    </source>
</evidence>
<dbReference type="SUPFAM" id="SSF52440">
    <property type="entry name" value="PreATP-grasp domain"/>
    <property type="match status" value="1"/>
</dbReference>
<evidence type="ECO:0000256" key="17">
    <source>
        <dbReference type="PROSITE-ProRule" id="PRU00409"/>
    </source>
</evidence>
<feature type="domain" description="ATP-grasp" evidence="18">
    <location>
        <begin position="102"/>
        <end position="302"/>
    </location>
</feature>
<accession>A0A3S7JAE7</accession>
<evidence type="ECO:0000256" key="4">
    <source>
        <dbReference type="ARBA" id="ARBA00010871"/>
    </source>
</evidence>
<keyword evidence="16" id="KW-0479">Metal-binding</keyword>
<dbReference type="PROSITE" id="PS50975">
    <property type="entry name" value="ATP_GRASP"/>
    <property type="match status" value="1"/>
</dbReference>
<dbReference type="HAMAP" id="MF_00047">
    <property type="entry name" value="Dala_Dala_lig"/>
    <property type="match status" value="1"/>
</dbReference>
<dbReference type="Gene3D" id="3.30.1490.20">
    <property type="entry name" value="ATP-grasp fold, A domain"/>
    <property type="match status" value="1"/>
</dbReference>
<keyword evidence="20" id="KW-1185">Reference proteome</keyword>
<keyword evidence="12 14" id="KW-0961">Cell wall biogenesis/degradation</keyword>
<dbReference type="InterPro" id="IPR016185">
    <property type="entry name" value="PreATP-grasp_dom_sf"/>
</dbReference>
<dbReference type="UniPathway" id="UPA00219"/>
<comment type="similarity">
    <text evidence="4 14">Belongs to the D-alanine--D-alanine ligase family.</text>
</comment>
<comment type="cofactor">
    <cofactor evidence="16">
        <name>Mg(2+)</name>
        <dbReference type="ChEBI" id="CHEBI:18420"/>
    </cofactor>
    <cofactor evidence="16">
        <name>Mn(2+)</name>
        <dbReference type="ChEBI" id="CHEBI:29035"/>
    </cofactor>
    <text evidence="16">Binds 2 magnesium or manganese ions per subunit.</text>
</comment>
<dbReference type="Proteomes" id="UP000266796">
    <property type="component" value="Chromosome"/>
</dbReference>
<organism evidence="19 20">
    <name type="scientific">Candidatus Kinetoplastidibacterium kentomonadis</name>
    <dbReference type="NCBI Taxonomy" id="1576550"/>
    <lineage>
        <taxon>Bacteria</taxon>
        <taxon>Pseudomonadati</taxon>
        <taxon>Pseudomonadota</taxon>
        <taxon>Betaproteobacteria</taxon>
        <taxon>Candidatus Kinetoplastidibacterium</taxon>
    </lineage>
</organism>
<evidence type="ECO:0000256" key="14">
    <source>
        <dbReference type="HAMAP-Rule" id="MF_00047"/>
    </source>
</evidence>
<evidence type="ECO:0000256" key="6">
    <source>
        <dbReference type="ARBA" id="ARBA00022490"/>
    </source>
</evidence>
<dbReference type="KEGG" id="kso:CKSOR_00551"/>
<keyword evidence="16" id="KW-0460">Magnesium</keyword>
<evidence type="ECO:0000256" key="8">
    <source>
        <dbReference type="ARBA" id="ARBA00022741"/>
    </source>
</evidence>
<dbReference type="InterPro" id="IPR011095">
    <property type="entry name" value="Dala_Dala_lig_C"/>
</dbReference>
<evidence type="ECO:0000256" key="3">
    <source>
        <dbReference type="ARBA" id="ARBA00004496"/>
    </source>
</evidence>
<dbReference type="NCBIfam" id="NF002378">
    <property type="entry name" value="PRK01372.1"/>
    <property type="match status" value="1"/>
</dbReference>
<keyword evidence="10 14" id="KW-0133">Cell shape</keyword>
<comment type="cofactor">
    <cofactor evidence="1">
        <name>Mn(2+)</name>
        <dbReference type="ChEBI" id="CHEBI:29035"/>
    </cofactor>
</comment>
<evidence type="ECO:0000256" key="11">
    <source>
        <dbReference type="ARBA" id="ARBA00022984"/>
    </source>
</evidence>
<feature type="binding site" evidence="16">
    <location>
        <position position="256"/>
    </location>
    <ligand>
        <name>Mg(2+)</name>
        <dbReference type="ChEBI" id="CHEBI:18420"/>
        <label>1</label>
    </ligand>
</feature>
<dbReference type="InterPro" id="IPR005905">
    <property type="entry name" value="D_ala_D_ala"/>
</dbReference>
<keyword evidence="7 14" id="KW-0436">Ligase</keyword>
<evidence type="ECO:0000256" key="9">
    <source>
        <dbReference type="ARBA" id="ARBA00022840"/>
    </source>
</evidence>
<dbReference type="Pfam" id="PF01820">
    <property type="entry name" value="Dala_Dala_lig_N"/>
    <property type="match status" value="1"/>
</dbReference>
<evidence type="ECO:0000256" key="7">
    <source>
        <dbReference type="ARBA" id="ARBA00022598"/>
    </source>
</evidence>
<dbReference type="PROSITE" id="PS00844">
    <property type="entry name" value="DALA_DALA_LIGASE_2"/>
    <property type="match status" value="1"/>
</dbReference>
<comment type="subcellular location">
    <subcellularLocation>
        <location evidence="3 14">Cytoplasm</location>
    </subcellularLocation>
</comment>
<comment type="pathway">
    <text evidence="14">Cell wall biogenesis; peptidoglycan biosynthesis.</text>
</comment>
<keyword evidence="9 17" id="KW-0067">ATP-binding</keyword>
<proteinExistence type="inferred from homology"/>
<evidence type="ECO:0000256" key="2">
    <source>
        <dbReference type="ARBA" id="ARBA00003921"/>
    </source>
</evidence>
<evidence type="ECO:0000256" key="10">
    <source>
        <dbReference type="ARBA" id="ARBA00022960"/>
    </source>
</evidence>
<dbReference type="GO" id="GO:0008360">
    <property type="term" value="P:regulation of cell shape"/>
    <property type="evidence" value="ECO:0007669"/>
    <property type="project" value="UniProtKB-KW"/>
</dbReference>
<feature type="binding site" evidence="16">
    <location>
        <position position="269"/>
    </location>
    <ligand>
        <name>Mg(2+)</name>
        <dbReference type="ChEBI" id="CHEBI:18420"/>
        <label>2</label>
    </ligand>
</feature>
<dbReference type="EC" id="6.3.2.4" evidence="5 14"/>
<comment type="function">
    <text evidence="2 14">Cell wall formation.</text>
</comment>
<gene>
    <name evidence="19" type="primary">ddlB</name>
    <name evidence="14" type="synonym">ddl</name>
    <name evidence="19" type="ORF">CKSOR_00551</name>
</gene>
<dbReference type="GO" id="GO:0071555">
    <property type="term" value="P:cell wall organization"/>
    <property type="evidence" value="ECO:0007669"/>
    <property type="project" value="UniProtKB-KW"/>
</dbReference>
<evidence type="ECO:0000256" key="13">
    <source>
        <dbReference type="ARBA" id="ARBA00047614"/>
    </source>
</evidence>
<feature type="binding site" evidence="16">
    <location>
        <position position="269"/>
    </location>
    <ligand>
        <name>Mg(2+)</name>
        <dbReference type="ChEBI" id="CHEBI:18420"/>
        <label>1</label>
    </ligand>
</feature>
<dbReference type="InterPro" id="IPR013815">
    <property type="entry name" value="ATP_grasp_subdomain_1"/>
</dbReference>
<dbReference type="Gene3D" id="3.40.50.20">
    <property type="match status" value="1"/>
</dbReference>
<dbReference type="InterPro" id="IPR011761">
    <property type="entry name" value="ATP-grasp"/>
</dbReference>
<dbReference type="Pfam" id="PF07478">
    <property type="entry name" value="Dala_Dala_lig_C"/>
    <property type="match status" value="1"/>
</dbReference>
<dbReference type="AlphaFoldDB" id="A0A3S7JAE7"/>
<keyword evidence="6 14" id="KW-0963">Cytoplasm</keyword>